<dbReference type="PANTHER" id="PTHR31689">
    <property type="entry name" value="DIAMINOPIMELATE EPIMERASE, CHLOROPLASTIC"/>
    <property type="match status" value="1"/>
</dbReference>
<dbReference type="Pfam" id="PF01678">
    <property type="entry name" value="DAP_epimerase"/>
    <property type="match status" value="2"/>
</dbReference>
<name>R7RRF5_9CLOT</name>
<dbReference type="eggNOG" id="COG0253">
    <property type="taxonomic scope" value="Bacteria"/>
</dbReference>
<feature type="binding site" evidence="9">
    <location>
        <begin position="72"/>
        <end position="73"/>
    </location>
    <ligand>
        <name>substrate</name>
    </ligand>
</feature>
<comment type="caution">
    <text evidence="11">The sequence shown here is derived from an EMBL/GenBank/DDBJ whole genome shotgun (WGS) entry which is preliminary data.</text>
</comment>
<feature type="active site" description="Proton donor" evidence="9">
    <location>
        <position position="71"/>
    </location>
</feature>
<keyword evidence="12" id="KW-1185">Reference proteome</keyword>
<feature type="binding site" evidence="9">
    <location>
        <begin position="211"/>
        <end position="212"/>
    </location>
    <ligand>
        <name>substrate</name>
    </ligand>
</feature>
<dbReference type="FunFam" id="3.10.310.10:FF:000001">
    <property type="entry name" value="Diaminopimelate epimerase"/>
    <property type="match status" value="1"/>
</dbReference>
<dbReference type="EC" id="5.1.1.7" evidence="3 9"/>
<proteinExistence type="inferred from homology"/>
<keyword evidence="5 9" id="KW-0028">Amino-acid biosynthesis</keyword>
<evidence type="ECO:0000313" key="12">
    <source>
        <dbReference type="Proteomes" id="UP000014923"/>
    </source>
</evidence>
<dbReference type="UniPathway" id="UPA00034">
    <property type="reaction ID" value="UER00025"/>
</dbReference>
<sequence>MNFVKMHGLGNDFIIFEALDKVNYDWNEIAKKVCDRHIGIGADGILIVENSDIADVKMVIINSDGSYAEMCGNGLRCFSKYVYERGIVKKEILNIETGAGVLEVVLKIENGIVKGVRVNMGKPILEEDKNFYKLNVLDRTFNATTMIMGVPHTVIYVDEIKDEDVIKYGPIIEKMEMFKRGTNVNFVKIIDDKHIQVRTWERGAGYTLACGTGTCASVVASYINNFTDKNVIAHLKLGDLRINYEDYVYMEGPAEFICEGRILL</sequence>
<comment type="function">
    <text evidence="9">Catalyzes the stereoinversion of LL-2,6-diaminopimelate (L,L-DAP) to meso-diaminopimelate (meso-DAP), a precursor of L-lysine and an essential component of the bacterial peptidoglycan.</text>
</comment>
<accession>R7RRF5</accession>
<organism evidence="11 12">
    <name type="scientific">Thermobrachium celere DSM 8682</name>
    <dbReference type="NCBI Taxonomy" id="941824"/>
    <lineage>
        <taxon>Bacteria</taxon>
        <taxon>Bacillati</taxon>
        <taxon>Bacillota</taxon>
        <taxon>Clostridia</taxon>
        <taxon>Eubacteriales</taxon>
        <taxon>Clostridiaceae</taxon>
        <taxon>Thermobrachium</taxon>
    </lineage>
</organism>
<comment type="subcellular location">
    <subcellularLocation>
        <location evidence="9">Cytoplasm</location>
    </subcellularLocation>
</comment>
<dbReference type="HOGENOM" id="CLU_053306_3_0_9"/>
<feature type="active site" evidence="10">
    <location>
        <position position="71"/>
    </location>
</feature>
<dbReference type="AlphaFoldDB" id="R7RRF5"/>
<dbReference type="RefSeq" id="WP_018661441.1">
    <property type="nucleotide sequence ID" value="NZ_HF952018.1"/>
</dbReference>
<comment type="pathway">
    <text evidence="1 9">Amino-acid biosynthesis; L-lysine biosynthesis via DAP pathway; DL-2,6-diaminopimelate from LL-2,6-diaminopimelate: step 1/1.</text>
</comment>
<protein>
    <recommendedName>
        <fullName evidence="3 9">Diaminopimelate epimerase</fullName>
        <shortName evidence="9">DAP epimerase</shortName>
        <ecNumber evidence="3 9">5.1.1.7</ecNumber>
    </recommendedName>
    <alternativeName>
        <fullName evidence="9">PLP-independent amino acid racemase</fullName>
    </alternativeName>
</protein>
<dbReference type="InterPro" id="IPR018510">
    <property type="entry name" value="DAP_epimerase_AS"/>
</dbReference>
<feature type="binding site" evidence="9">
    <location>
        <position position="62"/>
    </location>
    <ligand>
        <name>substrate</name>
    </ligand>
</feature>
<dbReference type="SUPFAM" id="SSF54506">
    <property type="entry name" value="Diaminopimelate epimerase-like"/>
    <property type="match status" value="2"/>
</dbReference>
<evidence type="ECO:0000256" key="2">
    <source>
        <dbReference type="ARBA" id="ARBA00010219"/>
    </source>
</evidence>
<feature type="binding site" evidence="9">
    <location>
        <begin position="201"/>
        <end position="202"/>
    </location>
    <ligand>
        <name>substrate</name>
    </ligand>
</feature>
<keyword evidence="4 9" id="KW-0963">Cytoplasm</keyword>
<dbReference type="PANTHER" id="PTHR31689:SF0">
    <property type="entry name" value="DIAMINOPIMELATE EPIMERASE"/>
    <property type="match status" value="1"/>
</dbReference>
<evidence type="ECO:0000256" key="10">
    <source>
        <dbReference type="PROSITE-ProRule" id="PRU10125"/>
    </source>
</evidence>
<keyword evidence="7 9" id="KW-0413">Isomerase</keyword>
<evidence type="ECO:0000313" key="11">
    <source>
        <dbReference type="EMBL" id="CDF57878.1"/>
    </source>
</evidence>
<dbReference type="GO" id="GO:0009089">
    <property type="term" value="P:lysine biosynthetic process via diaminopimelate"/>
    <property type="evidence" value="ECO:0007669"/>
    <property type="project" value="UniProtKB-UniRule"/>
</dbReference>
<dbReference type="Gene3D" id="3.10.310.10">
    <property type="entry name" value="Diaminopimelate Epimerase, Chain A, domain 1"/>
    <property type="match status" value="2"/>
</dbReference>
<dbReference type="HAMAP" id="MF_00197">
    <property type="entry name" value="DAP_epimerase"/>
    <property type="match status" value="1"/>
</dbReference>
<feature type="site" description="Could be important to modulate the pK values of the two catalytic cysteine residues" evidence="9">
    <location>
        <position position="201"/>
    </location>
</feature>
<dbReference type="EMBL" id="CAVN010000092">
    <property type="protein sequence ID" value="CDF57878.1"/>
    <property type="molecule type" value="Genomic_DNA"/>
</dbReference>
<dbReference type="OrthoDB" id="9805408at2"/>
<comment type="similarity">
    <text evidence="2 9">Belongs to the diaminopimelate epimerase family.</text>
</comment>
<evidence type="ECO:0000256" key="1">
    <source>
        <dbReference type="ARBA" id="ARBA00005196"/>
    </source>
</evidence>
<evidence type="ECO:0000256" key="5">
    <source>
        <dbReference type="ARBA" id="ARBA00022605"/>
    </source>
</evidence>
<dbReference type="NCBIfam" id="TIGR00652">
    <property type="entry name" value="DapF"/>
    <property type="match status" value="1"/>
</dbReference>
<dbReference type="InterPro" id="IPR001653">
    <property type="entry name" value="DAP_epimerase_DapF"/>
</dbReference>
<feature type="site" description="Could be important to modulate the pK values of the two catalytic cysteine residues" evidence="9">
    <location>
        <position position="152"/>
    </location>
</feature>
<feature type="active site" description="Proton acceptor" evidence="9">
    <location>
        <position position="210"/>
    </location>
</feature>
<dbReference type="GO" id="GO:0008837">
    <property type="term" value="F:diaminopimelate epimerase activity"/>
    <property type="evidence" value="ECO:0007669"/>
    <property type="project" value="UniProtKB-UniRule"/>
</dbReference>
<evidence type="ECO:0000256" key="9">
    <source>
        <dbReference type="HAMAP-Rule" id="MF_00197"/>
    </source>
</evidence>
<keyword evidence="6 9" id="KW-0457">Lysine biosynthesis</keyword>
<evidence type="ECO:0000256" key="3">
    <source>
        <dbReference type="ARBA" id="ARBA00013080"/>
    </source>
</evidence>
<reference evidence="11" key="1">
    <citation type="submission" date="2013-03" db="EMBL/GenBank/DDBJ databases">
        <title>Draft genome sequence of the hydrogen-ethanol-producing anaerobic alkalithermophilic Caloramator celere.</title>
        <authorList>
            <person name="Ciranna A."/>
            <person name="Larjo A."/>
            <person name="Kivisto A."/>
            <person name="Santala V."/>
            <person name="Roos C."/>
            <person name="Karp M."/>
        </authorList>
    </citation>
    <scope>NUCLEOTIDE SEQUENCE [LARGE SCALE GENOMIC DNA]</scope>
    <source>
        <strain evidence="11">DSM 8682</strain>
    </source>
</reference>
<dbReference type="Proteomes" id="UP000014923">
    <property type="component" value="Unassembled WGS sequence"/>
</dbReference>
<evidence type="ECO:0000256" key="6">
    <source>
        <dbReference type="ARBA" id="ARBA00023154"/>
    </source>
</evidence>
<evidence type="ECO:0000256" key="7">
    <source>
        <dbReference type="ARBA" id="ARBA00023235"/>
    </source>
</evidence>
<dbReference type="GO" id="GO:0005829">
    <property type="term" value="C:cytosol"/>
    <property type="evidence" value="ECO:0007669"/>
    <property type="project" value="TreeGrafter"/>
</dbReference>
<evidence type="ECO:0000256" key="8">
    <source>
        <dbReference type="ARBA" id="ARBA00051712"/>
    </source>
</evidence>
<gene>
    <name evidence="9" type="primary">dapF</name>
    <name evidence="11" type="ORF">TCEL_01792</name>
</gene>
<comment type="subunit">
    <text evidence="9">Homodimer.</text>
</comment>
<evidence type="ECO:0000256" key="4">
    <source>
        <dbReference type="ARBA" id="ARBA00022490"/>
    </source>
</evidence>
<feature type="binding site" evidence="9">
    <location>
        <position position="183"/>
    </location>
    <ligand>
        <name>substrate</name>
    </ligand>
</feature>
<comment type="caution">
    <text evidence="9">Lacks conserved residue(s) required for the propagation of feature annotation.</text>
</comment>
<feature type="binding site" evidence="9">
    <location>
        <position position="11"/>
    </location>
    <ligand>
        <name>substrate</name>
    </ligand>
</feature>
<comment type="catalytic activity">
    <reaction evidence="8 9">
        <text>(2S,6S)-2,6-diaminopimelate = meso-2,6-diaminopimelate</text>
        <dbReference type="Rhea" id="RHEA:15393"/>
        <dbReference type="ChEBI" id="CHEBI:57609"/>
        <dbReference type="ChEBI" id="CHEBI:57791"/>
        <dbReference type="EC" id="5.1.1.7"/>
    </reaction>
</comment>
<dbReference type="PROSITE" id="PS01326">
    <property type="entry name" value="DAP_EPIMERASE"/>
    <property type="match status" value="1"/>
</dbReference>